<evidence type="ECO:0000313" key="2">
    <source>
        <dbReference type="Proteomes" id="UP001596031"/>
    </source>
</evidence>
<reference evidence="2" key="1">
    <citation type="journal article" date="2019" name="Int. J. Syst. Evol. Microbiol.">
        <title>The Global Catalogue of Microorganisms (GCM) 10K type strain sequencing project: providing services to taxonomists for standard genome sequencing and annotation.</title>
        <authorList>
            <consortium name="The Broad Institute Genomics Platform"/>
            <consortium name="The Broad Institute Genome Sequencing Center for Infectious Disease"/>
            <person name="Wu L."/>
            <person name="Ma J."/>
        </authorList>
    </citation>
    <scope>NUCLEOTIDE SEQUENCE [LARGE SCALE GENOMIC DNA]</scope>
    <source>
        <strain evidence="2">CCUG 38813</strain>
    </source>
</reference>
<comment type="caution">
    <text evidence="1">The sequence shown here is derived from an EMBL/GenBank/DDBJ whole genome shotgun (WGS) entry which is preliminary data.</text>
</comment>
<protein>
    <submittedName>
        <fullName evidence="1">Uncharacterized protein</fullName>
    </submittedName>
</protein>
<keyword evidence="2" id="KW-1185">Reference proteome</keyword>
<dbReference type="Proteomes" id="UP001596031">
    <property type="component" value="Unassembled WGS sequence"/>
</dbReference>
<gene>
    <name evidence="1" type="ORF">ACFPOU_04105</name>
</gene>
<accession>A0ABW0PCV0</accession>
<proteinExistence type="predicted"/>
<organism evidence="1 2">
    <name type="scientific">Massilia jejuensis</name>
    <dbReference type="NCBI Taxonomy" id="648894"/>
    <lineage>
        <taxon>Bacteria</taxon>
        <taxon>Pseudomonadati</taxon>
        <taxon>Pseudomonadota</taxon>
        <taxon>Betaproteobacteria</taxon>
        <taxon>Burkholderiales</taxon>
        <taxon>Oxalobacteraceae</taxon>
        <taxon>Telluria group</taxon>
        <taxon>Massilia</taxon>
    </lineage>
</organism>
<evidence type="ECO:0000313" key="1">
    <source>
        <dbReference type="EMBL" id="MFC5510310.1"/>
    </source>
</evidence>
<dbReference type="RefSeq" id="WP_379717477.1">
    <property type="nucleotide sequence ID" value="NZ_JBHSMS010000013.1"/>
</dbReference>
<name>A0ABW0PCV0_9BURK</name>
<dbReference type="EMBL" id="JBHSMS010000013">
    <property type="protein sequence ID" value="MFC5510310.1"/>
    <property type="molecule type" value="Genomic_DNA"/>
</dbReference>
<sequence>MPLDLFDPVAVQQLTEHIKGEFGTTLMGVDGLWLALVEDADRIEPAVADLTSRMHKDNTPSGVLVLSRPLAARTFGPVPPPLLAAGITMHRSKYLDLPKSAYALLHEYLHMMELMDRSLADLDLLAREEPVAG</sequence>